<dbReference type="Pfam" id="PF11701">
    <property type="entry name" value="UNC45-central"/>
    <property type="match status" value="1"/>
</dbReference>
<accession>A0A4P9ZHU5</accession>
<comment type="subcellular location">
    <subcellularLocation>
        <location evidence="1">Cytoplasm</location>
    </subcellularLocation>
</comment>
<dbReference type="Gene3D" id="1.25.10.10">
    <property type="entry name" value="Leucine-rich Repeat Variant"/>
    <property type="match status" value="1"/>
</dbReference>
<dbReference type="InterPro" id="IPR024660">
    <property type="entry name" value="UCS_central_dom"/>
</dbReference>
<evidence type="ECO:0000313" key="5">
    <source>
        <dbReference type="Proteomes" id="UP000268321"/>
    </source>
</evidence>
<gene>
    <name evidence="4" type="ORF">METBISCDRAFT_25322</name>
</gene>
<sequence>MEAELAHLLLDSLPFSSILQALENGEILSEQQRDGFYKLLKLERYEKEISEAFRRSPERVLQSIERSWNLVMKSGDLKPADEHPAIQELFRVAEYLSRFVATENYESVTELCIPKLSQDHLLHLYLYTNTAMKYCEQRTEPVDVLLPLLSNHSHVVVLGITLTLFYFLKKIPSCDRQIAASIERILKLDASDVSKNDFMLVCTVFETFLPVIPQRLVPQYCSEACKNLFLFRGPVLDPDHYLEDTVVAEKLLTGIAVSCFHEEARKFNSLHYSQFLIGGTKVQTSSLIVALSCLCLVKIWDFAALDLKIPVLSILAQVVEQIKQCKHSDRELDPLIEALTYLTLSASFRTVVRNDKELLDIVLSILDTTKTFVIRYGVLTILSNLTKLSAPSGSADEETRMYLKSMADAQKNSREADDALKVAAFNKEMVTTGLLARLVLRDSNAVLPLVVQIIYNLTIRQKQDVLSKIGHLEAPDTLLTYLLDHSALDKDSGGTINSSDNAAVHDSRASAIRALAAISRAVNPEKLFEKFKTKIAVPFLLELLHQHPAKSFQAASAPEFNALDLLVGLLALTNLCLLQDSELQGLVVQKAFDRYVAELIFDPARPDIQKAAWELVNNLIGNLYMLAKFFNPENTTSKKNLCFLVKFLNSEDPALQEIIAGLLANATSEYALVVSSIVSDTAIFQELLVVVVQILNEQALDSALMYRVGVFLYNLSQSDQAVAILRNNTSIKASLVQVLKCGDLEVCRVFVEFIQAVYNS</sequence>
<evidence type="ECO:0000313" key="4">
    <source>
        <dbReference type="EMBL" id="RKP32746.1"/>
    </source>
</evidence>
<evidence type="ECO:0000256" key="2">
    <source>
        <dbReference type="ARBA" id="ARBA00022490"/>
    </source>
</evidence>
<dbReference type="AlphaFoldDB" id="A0A4P9ZHU5"/>
<dbReference type="PANTHER" id="PTHR45994:SF1">
    <property type="entry name" value="FI21225P1"/>
    <property type="match status" value="1"/>
</dbReference>
<proteinExistence type="predicted"/>
<name>A0A4P9ZHU5_9ASCO</name>
<dbReference type="PANTHER" id="PTHR45994">
    <property type="entry name" value="FI21225P1"/>
    <property type="match status" value="1"/>
</dbReference>
<dbReference type="GO" id="GO:0051879">
    <property type="term" value="F:Hsp90 protein binding"/>
    <property type="evidence" value="ECO:0007669"/>
    <property type="project" value="TreeGrafter"/>
</dbReference>
<reference evidence="5" key="1">
    <citation type="journal article" date="2018" name="Nat. Microbiol.">
        <title>Leveraging single-cell genomics to expand the fungal tree of life.</title>
        <authorList>
            <person name="Ahrendt S.R."/>
            <person name="Quandt C.A."/>
            <person name="Ciobanu D."/>
            <person name="Clum A."/>
            <person name="Salamov A."/>
            <person name="Andreopoulos B."/>
            <person name="Cheng J.F."/>
            <person name="Woyke T."/>
            <person name="Pelin A."/>
            <person name="Henrissat B."/>
            <person name="Reynolds N.K."/>
            <person name="Benny G.L."/>
            <person name="Smith M.E."/>
            <person name="James T.Y."/>
            <person name="Grigoriev I.V."/>
        </authorList>
    </citation>
    <scope>NUCLEOTIDE SEQUENCE [LARGE SCALE GENOMIC DNA]</scope>
    <source>
        <strain evidence="5">Baker2002</strain>
    </source>
</reference>
<dbReference type="SUPFAM" id="SSF48371">
    <property type="entry name" value="ARM repeat"/>
    <property type="match status" value="1"/>
</dbReference>
<feature type="domain" description="UNC-45/Cro1/She4 central" evidence="3">
    <location>
        <begin position="177"/>
        <end position="299"/>
    </location>
</feature>
<dbReference type="EMBL" id="ML004429">
    <property type="protein sequence ID" value="RKP32746.1"/>
    <property type="molecule type" value="Genomic_DNA"/>
</dbReference>
<dbReference type="Proteomes" id="UP000268321">
    <property type="component" value="Unassembled WGS sequence"/>
</dbReference>
<organism evidence="4 5">
    <name type="scientific">Metschnikowia bicuspidata</name>
    <dbReference type="NCBI Taxonomy" id="27322"/>
    <lineage>
        <taxon>Eukaryota</taxon>
        <taxon>Fungi</taxon>
        <taxon>Dikarya</taxon>
        <taxon>Ascomycota</taxon>
        <taxon>Saccharomycotina</taxon>
        <taxon>Pichiomycetes</taxon>
        <taxon>Metschnikowiaceae</taxon>
        <taxon>Metschnikowia</taxon>
    </lineage>
</organism>
<keyword evidence="2" id="KW-0963">Cytoplasm</keyword>
<dbReference type="GO" id="GO:0005737">
    <property type="term" value="C:cytoplasm"/>
    <property type="evidence" value="ECO:0007669"/>
    <property type="project" value="UniProtKB-SubCell"/>
</dbReference>
<dbReference type="InterPro" id="IPR011989">
    <property type="entry name" value="ARM-like"/>
</dbReference>
<dbReference type="InterPro" id="IPR016024">
    <property type="entry name" value="ARM-type_fold"/>
</dbReference>
<evidence type="ECO:0000259" key="3">
    <source>
        <dbReference type="Pfam" id="PF11701"/>
    </source>
</evidence>
<protein>
    <recommendedName>
        <fullName evidence="3">UNC-45/Cro1/She4 central domain-containing protein</fullName>
    </recommendedName>
</protein>
<keyword evidence="5" id="KW-1185">Reference proteome</keyword>
<evidence type="ECO:0000256" key="1">
    <source>
        <dbReference type="ARBA" id="ARBA00004496"/>
    </source>
</evidence>
<dbReference type="OrthoDB" id="5574718at2759"/>